<sequence>MGTSRIVVEPAAGGSMRGGVSAIAAEGEEGLDLFLRRRSATLVGSLGESGVQNGSIKNLSVGSTIKGNIRTDDFLDAEMGKHDYDWLLTPPGTPIYPSSDSSENQLSSTGKKNPSTAKSTSTSRASRLSASQSEHGHSTRPIRSSSVNRPSIYCTHSNSLFNHRTSSLNSSTVSVTSRPTTPSRPSTPGNRSGSASSARASAVSRPVQARSTNPSKTRPSLTSPGEKTRPSQNSRSSTPNGRLQLPSISGTNVNSYSSVVRSTSRPSTPTRRPNTPGISSSPANNVGRSPSASRLPASRNSAPCSRPSSPGLHPRTPVMPFDIPDFPHDTPPNLRTKLPERPNSASRPRPGMALIARASSNSEAPASAVSGRRHSLPVVTRSKLPENSMKVRSTKNDHDAVLLEIQKPIAPDPVVRRASKASLTESTGFGRTISKMSLDMALRHMDIRQSMGGIRANSIFPHSIRSGNAPKSRPARGSEPIFPVTNDEPLSETRSCSGIVLETAVFAEKQMSKDCVIAKESDFDLYGSSRYDAMLLKEDLKNTNWLHSVEDKSDQSPEFDHRFEPPPEPFSPL</sequence>
<evidence type="ECO:0000256" key="1">
    <source>
        <dbReference type="SAM" id="MobiDB-lite"/>
    </source>
</evidence>
<keyword evidence="3" id="KW-1185">Reference proteome</keyword>
<evidence type="ECO:0000313" key="2">
    <source>
        <dbReference type="EMBL" id="KAL0916158.1"/>
    </source>
</evidence>
<feature type="compositionally biased region" description="Basic and acidic residues" evidence="1">
    <location>
        <begin position="548"/>
        <end position="565"/>
    </location>
</feature>
<dbReference type="Proteomes" id="UP001552299">
    <property type="component" value="Unassembled WGS sequence"/>
</dbReference>
<feature type="compositionally biased region" description="Polar residues" evidence="1">
    <location>
        <begin position="96"/>
        <end position="114"/>
    </location>
</feature>
<dbReference type="PANTHER" id="PTHR31949">
    <property type="entry name" value="GASTRIC MUCIN-LIKE PROTEIN"/>
    <property type="match status" value="1"/>
</dbReference>
<reference evidence="2 3" key="1">
    <citation type="journal article" date="2024" name="Plant Biotechnol. J.">
        <title>Dendrobium thyrsiflorum genome and its molecular insights into genes involved in important horticultural traits.</title>
        <authorList>
            <person name="Chen B."/>
            <person name="Wang J.Y."/>
            <person name="Zheng P.J."/>
            <person name="Li K.L."/>
            <person name="Liang Y.M."/>
            <person name="Chen X.F."/>
            <person name="Zhang C."/>
            <person name="Zhao X."/>
            <person name="He X."/>
            <person name="Zhang G.Q."/>
            <person name="Liu Z.J."/>
            <person name="Xu Q."/>
        </authorList>
    </citation>
    <scope>NUCLEOTIDE SEQUENCE [LARGE SCALE GENOMIC DNA]</scope>
    <source>
        <strain evidence="2">GZMU011</strain>
    </source>
</reference>
<feature type="compositionally biased region" description="Low complexity" evidence="1">
    <location>
        <begin position="288"/>
        <end position="303"/>
    </location>
</feature>
<dbReference type="PANTHER" id="PTHR31949:SF2">
    <property type="entry name" value="OS05G0480600 PROTEIN"/>
    <property type="match status" value="1"/>
</dbReference>
<feature type="compositionally biased region" description="Low complexity" evidence="1">
    <location>
        <begin position="251"/>
        <end position="276"/>
    </location>
</feature>
<feature type="compositionally biased region" description="Polar residues" evidence="1">
    <location>
        <begin position="277"/>
        <end position="287"/>
    </location>
</feature>
<dbReference type="AlphaFoldDB" id="A0ABD0UTJ0"/>
<accession>A0ABD0UTJ0</accession>
<gene>
    <name evidence="2" type="ORF">M5K25_013647</name>
</gene>
<feature type="region of interest" description="Disordered" evidence="1">
    <location>
        <begin position="548"/>
        <end position="573"/>
    </location>
</feature>
<dbReference type="EMBL" id="JANQDX010000011">
    <property type="protein sequence ID" value="KAL0916158.1"/>
    <property type="molecule type" value="Genomic_DNA"/>
</dbReference>
<proteinExistence type="predicted"/>
<feature type="region of interest" description="Disordered" evidence="1">
    <location>
        <begin position="95"/>
        <end position="349"/>
    </location>
</feature>
<protein>
    <submittedName>
        <fullName evidence="2">Uncharacterized protein</fullName>
    </submittedName>
</protein>
<feature type="compositionally biased region" description="Polar residues" evidence="1">
    <location>
        <begin position="141"/>
        <end position="164"/>
    </location>
</feature>
<feature type="compositionally biased region" description="Polar residues" evidence="1">
    <location>
        <begin position="212"/>
        <end position="250"/>
    </location>
</feature>
<feature type="region of interest" description="Disordered" evidence="1">
    <location>
        <begin position="462"/>
        <end position="489"/>
    </location>
</feature>
<organism evidence="2 3">
    <name type="scientific">Dendrobium thyrsiflorum</name>
    <name type="common">Pinecone-like raceme dendrobium</name>
    <name type="synonym">Orchid</name>
    <dbReference type="NCBI Taxonomy" id="117978"/>
    <lineage>
        <taxon>Eukaryota</taxon>
        <taxon>Viridiplantae</taxon>
        <taxon>Streptophyta</taxon>
        <taxon>Embryophyta</taxon>
        <taxon>Tracheophyta</taxon>
        <taxon>Spermatophyta</taxon>
        <taxon>Magnoliopsida</taxon>
        <taxon>Liliopsida</taxon>
        <taxon>Asparagales</taxon>
        <taxon>Orchidaceae</taxon>
        <taxon>Epidendroideae</taxon>
        <taxon>Malaxideae</taxon>
        <taxon>Dendrobiinae</taxon>
        <taxon>Dendrobium</taxon>
    </lineage>
</organism>
<comment type="caution">
    <text evidence="2">The sequence shown here is derived from an EMBL/GenBank/DDBJ whole genome shotgun (WGS) entry which is preliminary data.</text>
</comment>
<evidence type="ECO:0000313" key="3">
    <source>
        <dbReference type="Proteomes" id="UP001552299"/>
    </source>
</evidence>
<feature type="compositionally biased region" description="Low complexity" evidence="1">
    <location>
        <begin position="165"/>
        <end position="211"/>
    </location>
</feature>
<name>A0ABD0UTJ0_DENTH</name>
<feature type="compositionally biased region" description="Low complexity" evidence="1">
    <location>
        <begin position="115"/>
        <end position="133"/>
    </location>
</feature>